<name>A0A7W5ZXW6_9SPHN</name>
<dbReference type="Proteomes" id="UP000562395">
    <property type="component" value="Unassembled WGS sequence"/>
</dbReference>
<evidence type="ECO:0000313" key="1">
    <source>
        <dbReference type="EMBL" id="MBB3860197.1"/>
    </source>
</evidence>
<dbReference type="SUPFAM" id="SSF53850">
    <property type="entry name" value="Periplasmic binding protein-like II"/>
    <property type="match status" value="1"/>
</dbReference>
<keyword evidence="2" id="KW-1185">Reference proteome</keyword>
<dbReference type="RefSeq" id="WP_183612432.1">
    <property type="nucleotide sequence ID" value="NZ_JACICY010000002.1"/>
</dbReference>
<dbReference type="AlphaFoldDB" id="A0A7W5ZXW6"/>
<dbReference type="GO" id="GO:0010628">
    <property type="term" value="P:positive regulation of gene expression"/>
    <property type="evidence" value="ECO:0007669"/>
    <property type="project" value="TreeGrafter"/>
</dbReference>
<accession>A0A7W5ZXW6</accession>
<gene>
    <name evidence="1" type="ORF">GGQ88_001458</name>
</gene>
<comment type="caution">
    <text evidence="1">The sequence shown here is derived from an EMBL/GenBank/DDBJ whole genome shotgun (WGS) entry which is preliminary data.</text>
</comment>
<proteinExistence type="predicted"/>
<sequence length="95" mass="10671">MLDPIVEVSRSELACALVRKNVGVALIYSFSVDNDLWNGFVVKDIDIDIPVYAYLLTSNFSPLSVFAERFVRQVYKAAEDLGYETSDFPRDVVSS</sequence>
<dbReference type="PANTHER" id="PTHR30427:SF1">
    <property type="entry name" value="TRANSCRIPTIONAL ACTIVATOR PROTEIN LYSR"/>
    <property type="match status" value="1"/>
</dbReference>
<protein>
    <submittedName>
        <fullName evidence="1">DNA-binding transcriptional LysR family regulator</fullName>
    </submittedName>
</protein>
<dbReference type="PANTHER" id="PTHR30427">
    <property type="entry name" value="TRANSCRIPTIONAL ACTIVATOR PROTEIN LYSR"/>
    <property type="match status" value="1"/>
</dbReference>
<dbReference type="GO" id="GO:0043565">
    <property type="term" value="F:sequence-specific DNA binding"/>
    <property type="evidence" value="ECO:0007669"/>
    <property type="project" value="TreeGrafter"/>
</dbReference>
<reference evidence="1 2" key="1">
    <citation type="submission" date="2020-08" db="EMBL/GenBank/DDBJ databases">
        <title>Genomic Encyclopedia of Type Strains, Phase IV (KMG-IV): sequencing the most valuable type-strain genomes for metagenomic binning, comparative biology and taxonomic classification.</title>
        <authorList>
            <person name="Goeker M."/>
        </authorList>
    </citation>
    <scope>NUCLEOTIDE SEQUENCE [LARGE SCALE GENOMIC DNA]</scope>
    <source>
        <strain evidence="1 2">DSM 14552</strain>
    </source>
</reference>
<dbReference type="EMBL" id="JACICY010000002">
    <property type="protein sequence ID" value="MBB3860197.1"/>
    <property type="molecule type" value="Genomic_DNA"/>
</dbReference>
<organism evidence="1 2">
    <name type="scientific">Novosphingobium hassiacum</name>
    <dbReference type="NCBI Taxonomy" id="173676"/>
    <lineage>
        <taxon>Bacteria</taxon>
        <taxon>Pseudomonadati</taxon>
        <taxon>Pseudomonadota</taxon>
        <taxon>Alphaproteobacteria</taxon>
        <taxon>Sphingomonadales</taxon>
        <taxon>Sphingomonadaceae</taxon>
        <taxon>Novosphingobium</taxon>
    </lineage>
</organism>
<evidence type="ECO:0000313" key="2">
    <source>
        <dbReference type="Proteomes" id="UP000562395"/>
    </source>
</evidence>
<keyword evidence="1" id="KW-0238">DNA-binding</keyword>